<dbReference type="PANTHER" id="PTHR39179">
    <property type="entry name" value="SPORE COAT PROTEIN I"/>
    <property type="match status" value="1"/>
</dbReference>
<dbReference type="PANTHER" id="PTHR39179:SF1">
    <property type="entry name" value="SPORE COAT PROTEIN I"/>
    <property type="match status" value="1"/>
</dbReference>
<dbReference type="Proteomes" id="UP000528555">
    <property type="component" value="Unassembled WGS sequence"/>
</dbReference>
<dbReference type="OrthoDB" id="9771902at2"/>
<reference evidence="3 4" key="1">
    <citation type="journal article" date="2020" name="Cell Host Microbe">
        <title>Functional and Genomic Variation between Human-Derived Isolates of Lachnospiraceae Reveals Inter- and Intra-Species Diversity.</title>
        <authorList>
            <person name="Sorbara M.T."/>
            <person name="Littmann E.R."/>
            <person name="Fontana E."/>
            <person name="Moody T.U."/>
            <person name="Kohout C.E."/>
            <person name="Gjonbalaj M."/>
            <person name="Eaton V."/>
            <person name="Seok R."/>
            <person name="Leiner I.M."/>
            <person name="Pamer E.G."/>
        </authorList>
    </citation>
    <scope>NUCLEOTIDE SEQUENCE [LARGE SCALE GENOMIC DNA]</scope>
    <source>
        <strain evidence="2 3">MSK.17.11</strain>
        <strain evidence="1 4">MSK.17.38</strain>
    </source>
</reference>
<dbReference type="Proteomes" id="UP000701680">
    <property type="component" value="Unassembled WGS sequence"/>
</dbReference>
<dbReference type="Gene3D" id="3.30.200.20">
    <property type="entry name" value="Phosphorylase Kinase, domain 1"/>
    <property type="match status" value="1"/>
</dbReference>
<dbReference type="AlphaFoldDB" id="A0A850HJ25"/>
<keyword evidence="3" id="KW-1185">Reference proteome</keyword>
<dbReference type="SUPFAM" id="SSF56112">
    <property type="entry name" value="Protein kinase-like (PK-like)"/>
    <property type="match status" value="1"/>
</dbReference>
<evidence type="ECO:0000313" key="1">
    <source>
        <dbReference type="EMBL" id="NSK15325.1"/>
    </source>
</evidence>
<dbReference type="Gene3D" id="3.90.1200.10">
    <property type="match status" value="1"/>
</dbReference>
<keyword evidence="2" id="KW-0167">Capsid protein</keyword>
<gene>
    <name evidence="2" type="ORF">G5A66_10710</name>
    <name evidence="1" type="ORF">G5A75_10735</name>
</gene>
<name>A0A850HJ25_9FIRM</name>
<sequence>MQEYELKVLEQYNIKVISTRKTRGAVLCDTDQGLLLLKDVTGQEKRIPVVWELHDYLRQQGVENTDEIILNQEGDSVSALEGEGRYILKRWFPGRECDLHRPAELLEATASLAKLHLLMQHQLELPAGTGTDLKEEYARHNRELRKVRKYMRKLSPKGEFEIAFLKCFDQMYQWASASLQELEQSGYDTLYKESVEGHCLVHGEYNYHNILMLPTARPARVEMPEIAVTNFEKFKYDVQVEDLYYFLRKVMEKTGWKTRLGDNMINAYSAVRPISDVEMEYLRNRLSYPEKIWKIANSYYHSNKAWVSVKNIEKLSTAIRQTEEKRRFLEEIFSFHL</sequence>
<accession>A0A850HJ25</accession>
<dbReference type="InterPro" id="IPR011009">
    <property type="entry name" value="Kinase-like_dom_sf"/>
</dbReference>
<dbReference type="InterPro" id="IPR014255">
    <property type="entry name" value="Spore_coat_CotS"/>
</dbReference>
<comment type="caution">
    <text evidence="2">The sequence shown here is derived from an EMBL/GenBank/DDBJ whole genome shotgun (WGS) entry which is preliminary data.</text>
</comment>
<protein>
    <submittedName>
        <fullName evidence="2">CotS family spore coat protein</fullName>
    </submittedName>
</protein>
<proteinExistence type="predicted"/>
<keyword evidence="2" id="KW-0946">Virion</keyword>
<dbReference type="InterPro" id="IPR047175">
    <property type="entry name" value="CotS-like"/>
</dbReference>
<dbReference type="EMBL" id="JAAITX010000008">
    <property type="protein sequence ID" value="NVH59098.1"/>
    <property type="molecule type" value="Genomic_DNA"/>
</dbReference>
<dbReference type="EMBL" id="JAAIUO010000008">
    <property type="protein sequence ID" value="NSK15325.1"/>
    <property type="molecule type" value="Genomic_DNA"/>
</dbReference>
<dbReference type="RefSeq" id="WP_101696046.1">
    <property type="nucleotide sequence ID" value="NZ_JAAITX010000008.1"/>
</dbReference>
<dbReference type="GO" id="GO:0042601">
    <property type="term" value="C:endospore-forming forespore"/>
    <property type="evidence" value="ECO:0007669"/>
    <property type="project" value="TreeGrafter"/>
</dbReference>
<reference evidence="2" key="2">
    <citation type="submission" date="2020-02" db="EMBL/GenBank/DDBJ databases">
        <authorList>
            <person name="Littmann E."/>
            <person name="Sorbara M."/>
        </authorList>
    </citation>
    <scope>NUCLEOTIDE SEQUENCE</scope>
    <source>
        <strain evidence="2">MSK.17.11</strain>
        <strain evidence="1">MSK.17.38</strain>
    </source>
</reference>
<evidence type="ECO:0000313" key="2">
    <source>
        <dbReference type="EMBL" id="NVH59098.1"/>
    </source>
</evidence>
<dbReference type="NCBIfam" id="TIGR02906">
    <property type="entry name" value="spore_CotS"/>
    <property type="match status" value="1"/>
</dbReference>
<evidence type="ECO:0000313" key="3">
    <source>
        <dbReference type="Proteomes" id="UP000528555"/>
    </source>
</evidence>
<organism evidence="2 3">
    <name type="scientific">Dorea phocaeensis</name>
    <dbReference type="NCBI Taxonomy" id="2040291"/>
    <lineage>
        <taxon>Bacteria</taxon>
        <taxon>Bacillati</taxon>
        <taxon>Bacillota</taxon>
        <taxon>Clostridia</taxon>
        <taxon>Lachnospirales</taxon>
        <taxon>Lachnospiraceae</taxon>
        <taxon>Dorea</taxon>
    </lineage>
</organism>
<evidence type="ECO:0000313" key="4">
    <source>
        <dbReference type="Proteomes" id="UP000701680"/>
    </source>
</evidence>